<reference evidence="3" key="1">
    <citation type="submission" date="2023-08" db="EMBL/GenBank/DDBJ databases">
        <title>Chromosome-level Genome Assembly of mud carp (Cirrhinus molitorella).</title>
        <authorList>
            <person name="Liu H."/>
        </authorList>
    </citation>
    <scope>NUCLEOTIDE SEQUENCE</scope>
    <source>
        <strain evidence="3">Prfri</strain>
        <tissue evidence="3">Muscle</tissue>
    </source>
</reference>
<protein>
    <recommendedName>
        <fullName evidence="5">Coiled-coil domain-containing protein 106</fullName>
    </recommendedName>
</protein>
<evidence type="ECO:0000256" key="1">
    <source>
        <dbReference type="SAM" id="Coils"/>
    </source>
</evidence>
<evidence type="ECO:0008006" key="5">
    <source>
        <dbReference type="Google" id="ProtNLM"/>
    </source>
</evidence>
<evidence type="ECO:0000313" key="3">
    <source>
        <dbReference type="EMBL" id="KAK2903410.1"/>
    </source>
</evidence>
<feature type="compositionally biased region" description="Basic and acidic residues" evidence="2">
    <location>
        <begin position="178"/>
        <end position="191"/>
    </location>
</feature>
<proteinExistence type="predicted"/>
<gene>
    <name evidence="3" type="ORF">Q8A67_008123</name>
</gene>
<dbReference type="EMBL" id="JAUYZG010000007">
    <property type="protein sequence ID" value="KAK2903410.1"/>
    <property type="molecule type" value="Genomic_DNA"/>
</dbReference>
<dbReference type="Pfam" id="PF15794">
    <property type="entry name" value="CCDC106"/>
    <property type="match status" value="1"/>
</dbReference>
<name>A0AA88Q3J9_9TELE</name>
<feature type="region of interest" description="Disordered" evidence="2">
    <location>
        <begin position="83"/>
        <end position="134"/>
    </location>
</feature>
<keyword evidence="1" id="KW-0175">Coiled coil</keyword>
<comment type="caution">
    <text evidence="3">The sequence shown here is derived from an EMBL/GenBank/DDBJ whole genome shotgun (WGS) entry which is preliminary data.</text>
</comment>
<dbReference type="PANTHER" id="PTHR16477:SF5">
    <property type="entry name" value="COILED-COIL DOMAIN-CONTAINING PROTEIN 106-RELATED"/>
    <property type="match status" value="1"/>
</dbReference>
<accession>A0AA88Q3J9</accession>
<evidence type="ECO:0000256" key="2">
    <source>
        <dbReference type="SAM" id="MobiDB-lite"/>
    </source>
</evidence>
<dbReference type="InterPro" id="IPR031591">
    <property type="entry name" value="CCDC106"/>
</dbReference>
<keyword evidence="4" id="KW-1185">Reference proteome</keyword>
<feature type="coiled-coil region" evidence="1">
    <location>
        <begin position="146"/>
        <end position="173"/>
    </location>
</feature>
<organism evidence="3 4">
    <name type="scientific">Cirrhinus molitorella</name>
    <name type="common">mud carp</name>
    <dbReference type="NCBI Taxonomy" id="172907"/>
    <lineage>
        <taxon>Eukaryota</taxon>
        <taxon>Metazoa</taxon>
        <taxon>Chordata</taxon>
        <taxon>Craniata</taxon>
        <taxon>Vertebrata</taxon>
        <taxon>Euteleostomi</taxon>
        <taxon>Actinopterygii</taxon>
        <taxon>Neopterygii</taxon>
        <taxon>Teleostei</taxon>
        <taxon>Ostariophysi</taxon>
        <taxon>Cypriniformes</taxon>
        <taxon>Cyprinidae</taxon>
        <taxon>Labeoninae</taxon>
        <taxon>Labeonini</taxon>
        <taxon>Cirrhinus</taxon>
    </lineage>
</organism>
<dbReference type="Proteomes" id="UP001187343">
    <property type="component" value="Unassembled WGS sequence"/>
</dbReference>
<sequence>MGGAPRGTAVARYRKASCGSGNCCDGGKKRKGLQREREWVLLWRWWIGEVLQRERELLRQWESEGGGFSEIPQHERALLRQTGECGGAPAGAGAAPKRKLKLQHKQQESIPESSKDATPDDLEENVPSLPSCSSQCSDTSIYSMKIEFLEEKIKWQEKMIGELENERDFLREQVLGKAKGEDVEVPHHDDTTSSSQNLSESDEPEIVDNNKKKKKKVAHHGLRHHIRVKGPGEVISHYNQVLKTFKKVRTMSEAFHRHNVDRGTIAATAPIAELQIAAPKTYSTLVFNPAMETLLAFAKRCASSVNPEIKRSIEDLKARGHLLPILMKY</sequence>
<dbReference type="AlphaFoldDB" id="A0AA88Q3J9"/>
<dbReference type="GO" id="GO:0005654">
    <property type="term" value="C:nucleoplasm"/>
    <property type="evidence" value="ECO:0007669"/>
    <property type="project" value="TreeGrafter"/>
</dbReference>
<feature type="region of interest" description="Disordered" evidence="2">
    <location>
        <begin position="178"/>
        <end position="218"/>
    </location>
</feature>
<dbReference type="PANTHER" id="PTHR16477">
    <property type="entry name" value="COILED-COIL DOMAIN-CONTAINING PROTEIN 106"/>
    <property type="match status" value="1"/>
</dbReference>
<evidence type="ECO:0000313" key="4">
    <source>
        <dbReference type="Proteomes" id="UP001187343"/>
    </source>
</evidence>